<evidence type="ECO:0000313" key="1">
    <source>
        <dbReference type="EMBL" id="ETP39536.1"/>
    </source>
</evidence>
<reference evidence="1 2" key="1">
    <citation type="submission" date="2013-11" db="EMBL/GenBank/DDBJ databases">
        <title>The Genome Sequence of Phytophthora parasitica P10297.</title>
        <authorList>
            <consortium name="The Broad Institute Genomics Platform"/>
            <person name="Russ C."/>
            <person name="Tyler B."/>
            <person name="Panabieres F."/>
            <person name="Shan W."/>
            <person name="Tripathy S."/>
            <person name="Grunwald N."/>
            <person name="Machado M."/>
            <person name="Johnson C.S."/>
            <person name="Walker B."/>
            <person name="Young S.K."/>
            <person name="Zeng Q."/>
            <person name="Gargeya S."/>
            <person name="Fitzgerald M."/>
            <person name="Haas B."/>
            <person name="Abouelleil A."/>
            <person name="Allen A.W."/>
            <person name="Alvarado L."/>
            <person name="Arachchi H.M."/>
            <person name="Berlin A.M."/>
            <person name="Chapman S.B."/>
            <person name="Gainer-Dewar J."/>
            <person name="Goldberg J."/>
            <person name="Griggs A."/>
            <person name="Gujja S."/>
            <person name="Hansen M."/>
            <person name="Howarth C."/>
            <person name="Imamovic A."/>
            <person name="Ireland A."/>
            <person name="Larimer J."/>
            <person name="McCowan C."/>
            <person name="Murphy C."/>
            <person name="Pearson M."/>
            <person name="Poon T.W."/>
            <person name="Priest M."/>
            <person name="Roberts A."/>
            <person name="Saif S."/>
            <person name="Shea T."/>
            <person name="Sisk P."/>
            <person name="Sykes S."/>
            <person name="Wortman J."/>
            <person name="Nusbaum C."/>
            <person name="Birren B."/>
        </authorList>
    </citation>
    <scope>NUCLEOTIDE SEQUENCE [LARGE SCALE GENOMIC DNA]</scope>
    <source>
        <strain evidence="1 2">P10297</strain>
    </source>
</reference>
<sequence>MTCAVLLDDVSSRGRERISLAQTRTVIECELPLRDKVAIERGFPLKKKTAIERGPLNTVAVELRFTENNRVLGGIAQIGQSGAPYYANVFPNKIPAELPANCGVNHEINLVPEAN</sequence>
<name>W2YXT8_PHYNI</name>
<comment type="caution">
    <text evidence="1">The sequence shown here is derived from an EMBL/GenBank/DDBJ whole genome shotgun (WGS) entry which is preliminary data.</text>
</comment>
<proteinExistence type="predicted"/>
<protein>
    <submittedName>
        <fullName evidence="1">Uncharacterized protein</fullName>
    </submittedName>
</protein>
<gene>
    <name evidence="1" type="ORF">F442_13009</name>
</gene>
<organism evidence="1 2">
    <name type="scientific">Phytophthora nicotianae P10297</name>
    <dbReference type="NCBI Taxonomy" id="1317064"/>
    <lineage>
        <taxon>Eukaryota</taxon>
        <taxon>Sar</taxon>
        <taxon>Stramenopiles</taxon>
        <taxon>Oomycota</taxon>
        <taxon>Peronosporomycetes</taxon>
        <taxon>Peronosporales</taxon>
        <taxon>Peronosporaceae</taxon>
        <taxon>Phytophthora</taxon>
    </lineage>
</organism>
<evidence type="ECO:0000313" key="2">
    <source>
        <dbReference type="Proteomes" id="UP000018948"/>
    </source>
</evidence>
<dbReference type="Proteomes" id="UP000018948">
    <property type="component" value="Unassembled WGS sequence"/>
</dbReference>
<accession>W2YXT8</accession>
<dbReference type="AlphaFoldDB" id="W2YXT8"/>
<dbReference type="EMBL" id="ANIY01002691">
    <property type="protein sequence ID" value="ETP39536.1"/>
    <property type="molecule type" value="Genomic_DNA"/>
</dbReference>